<reference evidence="3" key="2">
    <citation type="journal article" date="2017" name="Nat. Plants">
        <title>The Aegilops tauschii genome reveals multiple impacts of transposons.</title>
        <authorList>
            <person name="Zhao G."/>
            <person name="Zou C."/>
            <person name="Li K."/>
            <person name="Wang K."/>
            <person name="Li T."/>
            <person name="Gao L."/>
            <person name="Zhang X."/>
            <person name="Wang H."/>
            <person name="Yang Z."/>
            <person name="Liu X."/>
            <person name="Jiang W."/>
            <person name="Mao L."/>
            <person name="Kong X."/>
            <person name="Jiao Y."/>
            <person name="Jia J."/>
        </authorList>
    </citation>
    <scope>NUCLEOTIDE SEQUENCE [LARGE SCALE GENOMIC DNA]</scope>
    <source>
        <strain evidence="3">cv. AL8/78</strain>
    </source>
</reference>
<name>A0A453AVX0_AEGTS</name>
<sequence length="157" mass="17386">GGNVKEIGHIPMIISRLMDAFLSRSAPSSTDTDQLLRMIAGQELALLAMESANNCLLMLAEPGYVFIKELAVMIRSDMYRYIASSLLRSMCVHARPQLGNSDLNEVSCRIRRGSKLGLRTAEQFVALPEGRRRAASGSSAHRRCRPALRKKSARRKA</sequence>
<dbReference type="EnsemblPlants" id="AET2Gv20276400.1">
    <property type="protein sequence ID" value="AET2Gv20276400.1"/>
    <property type="gene ID" value="AET2Gv20276400"/>
</dbReference>
<dbReference type="AlphaFoldDB" id="A0A453AVX0"/>
<feature type="compositionally biased region" description="Basic residues" evidence="1">
    <location>
        <begin position="140"/>
        <end position="157"/>
    </location>
</feature>
<reference evidence="2" key="4">
    <citation type="submission" date="2019-03" db="UniProtKB">
        <authorList>
            <consortium name="EnsemblPlants"/>
        </authorList>
    </citation>
    <scope>IDENTIFICATION</scope>
</reference>
<feature type="region of interest" description="Disordered" evidence="1">
    <location>
        <begin position="130"/>
        <end position="157"/>
    </location>
</feature>
<reference evidence="2" key="3">
    <citation type="journal article" date="2017" name="Nature">
        <title>Genome sequence of the progenitor of the wheat D genome Aegilops tauschii.</title>
        <authorList>
            <person name="Luo M.C."/>
            <person name="Gu Y.Q."/>
            <person name="Puiu D."/>
            <person name="Wang H."/>
            <person name="Twardziok S.O."/>
            <person name="Deal K.R."/>
            <person name="Huo N."/>
            <person name="Zhu T."/>
            <person name="Wang L."/>
            <person name="Wang Y."/>
            <person name="McGuire P.E."/>
            <person name="Liu S."/>
            <person name="Long H."/>
            <person name="Ramasamy R.K."/>
            <person name="Rodriguez J.C."/>
            <person name="Van S.L."/>
            <person name="Yuan L."/>
            <person name="Wang Z."/>
            <person name="Xia Z."/>
            <person name="Xiao L."/>
            <person name="Anderson O.D."/>
            <person name="Ouyang S."/>
            <person name="Liang Y."/>
            <person name="Zimin A.V."/>
            <person name="Pertea G."/>
            <person name="Qi P."/>
            <person name="Bennetzen J.L."/>
            <person name="Dai X."/>
            <person name="Dawson M.W."/>
            <person name="Muller H.G."/>
            <person name="Kugler K."/>
            <person name="Rivarola-Duarte L."/>
            <person name="Spannagl M."/>
            <person name="Mayer K.F.X."/>
            <person name="Lu F.H."/>
            <person name="Bevan M.W."/>
            <person name="Leroy P."/>
            <person name="Li P."/>
            <person name="You F.M."/>
            <person name="Sun Q."/>
            <person name="Liu Z."/>
            <person name="Lyons E."/>
            <person name="Wicker T."/>
            <person name="Salzberg S.L."/>
            <person name="Devos K.M."/>
            <person name="Dvorak J."/>
        </authorList>
    </citation>
    <scope>NUCLEOTIDE SEQUENCE [LARGE SCALE GENOMIC DNA]</scope>
    <source>
        <strain evidence="2">cv. AL8/78</strain>
    </source>
</reference>
<dbReference type="Proteomes" id="UP000015105">
    <property type="component" value="Chromosome 2D"/>
</dbReference>
<reference evidence="3" key="1">
    <citation type="journal article" date="2014" name="Science">
        <title>Ancient hybridizations among the ancestral genomes of bread wheat.</title>
        <authorList>
            <consortium name="International Wheat Genome Sequencing Consortium,"/>
            <person name="Marcussen T."/>
            <person name="Sandve S.R."/>
            <person name="Heier L."/>
            <person name="Spannagl M."/>
            <person name="Pfeifer M."/>
            <person name="Jakobsen K.S."/>
            <person name="Wulff B.B."/>
            <person name="Steuernagel B."/>
            <person name="Mayer K.F."/>
            <person name="Olsen O.A."/>
        </authorList>
    </citation>
    <scope>NUCLEOTIDE SEQUENCE [LARGE SCALE GENOMIC DNA]</scope>
    <source>
        <strain evidence="3">cv. AL8/78</strain>
    </source>
</reference>
<protein>
    <submittedName>
        <fullName evidence="2">Uncharacterized protein</fullName>
    </submittedName>
</protein>
<keyword evidence="3" id="KW-1185">Reference proteome</keyword>
<accession>A0A453AVX0</accession>
<organism evidence="2 3">
    <name type="scientific">Aegilops tauschii subsp. strangulata</name>
    <name type="common">Goatgrass</name>
    <dbReference type="NCBI Taxonomy" id="200361"/>
    <lineage>
        <taxon>Eukaryota</taxon>
        <taxon>Viridiplantae</taxon>
        <taxon>Streptophyta</taxon>
        <taxon>Embryophyta</taxon>
        <taxon>Tracheophyta</taxon>
        <taxon>Spermatophyta</taxon>
        <taxon>Magnoliopsida</taxon>
        <taxon>Liliopsida</taxon>
        <taxon>Poales</taxon>
        <taxon>Poaceae</taxon>
        <taxon>BOP clade</taxon>
        <taxon>Pooideae</taxon>
        <taxon>Triticodae</taxon>
        <taxon>Triticeae</taxon>
        <taxon>Triticinae</taxon>
        <taxon>Aegilops</taxon>
    </lineage>
</organism>
<dbReference type="PANTHER" id="PTHR33115:SF73">
    <property type="entry name" value="OS07G0649300 PROTEIN"/>
    <property type="match status" value="1"/>
</dbReference>
<dbReference type="Gramene" id="AET2Gv20276400.1">
    <property type="protein sequence ID" value="AET2Gv20276400.1"/>
    <property type="gene ID" value="AET2Gv20276400"/>
</dbReference>
<evidence type="ECO:0000313" key="3">
    <source>
        <dbReference type="Proteomes" id="UP000015105"/>
    </source>
</evidence>
<reference evidence="2" key="5">
    <citation type="journal article" date="2021" name="G3 (Bethesda)">
        <title>Aegilops tauschii genome assembly Aet v5.0 features greater sequence contiguity and improved annotation.</title>
        <authorList>
            <person name="Wang L."/>
            <person name="Zhu T."/>
            <person name="Rodriguez J.C."/>
            <person name="Deal K.R."/>
            <person name="Dubcovsky J."/>
            <person name="McGuire P.E."/>
            <person name="Lux T."/>
            <person name="Spannagl M."/>
            <person name="Mayer K.F.X."/>
            <person name="Baldrich P."/>
            <person name="Meyers B.C."/>
            <person name="Huo N."/>
            <person name="Gu Y.Q."/>
            <person name="Zhou H."/>
            <person name="Devos K.M."/>
            <person name="Bennetzen J.L."/>
            <person name="Unver T."/>
            <person name="Budak H."/>
            <person name="Gulick P.J."/>
            <person name="Galiba G."/>
            <person name="Kalapos B."/>
            <person name="Nelson D.R."/>
            <person name="Li P."/>
            <person name="You F.M."/>
            <person name="Luo M.C."/>
            <person name="Dvorak J."/>
        </authorList>
    </citation>
    <scope>NUCLEOTIDE SEQUENCE [LARGE SCALE GENOMIC DNA]</scope>
    <source>
        <strain evidence="2">cv. AL8/78</strain>
    </source>
</reference>
<evidence type="ECO:0000256" key="1">
    <source>
        <dbReference type="SAM" id="MobiDB-lite"/>
    </source>
</evidence>
<dbReference type="PANTHER" id="PTHR33115">
    <property type="entry name" value="ARM REPEAT SUPERFAMILY PROTEIN"/>
    <property type="match status" value="1"/>
</dbReference>
<evidence type="ECO:0000313" key="2">
    <source>
        <dbReference type="EnsemblPlants" id="AET2Gv20276400.1"/>
    </source>
</evidence>
<proteinExistence type="predicted"/>